<gene>
    <name evidence="3" type="primary">divIC</name>
    <name evidence="3" type="ORF">HMPREF0444_1620</name>
</gene>
<keyword evidence="1" id="KW-0175">Coiled coil</keyword>
<dbReference type="InterPro" id="IPR007060">
    <property type="entry name" value="FtsL/DivIC"/>
</dbReference>
<keyword evidence="3" id="KW-0132">Cell division</keyword>
<evidence type="ECO:0000313" key="4">
    <source>
        <dbReference type="Proteomes" id="UP000005926"/>
    </source>
</evidence>
<name>C8NI75_9LACT</name>
<dbReference type="RefSeq" id="WP_005606125.1">
    <property type="nucleotide sequence ID" value="NZ_CP102283.1"/>
</dbReference>
<keyword evidence="3" id="KW-0131">Cell cycle</keyword>
<organism evidence="3 4">
    <name type="scientific">Granulicatella adiacens ATCC 49175</name>
    <dbReference type="NCBI Taxonomy" id="638301"/>
    <lineage>
        <taxon>Bacteria</taxon>
        <taxon>Bacillati</taxon>
        <taxon>Bacillota</taxon>
        <taxon>Bacilli</taxon>
        <taxon>Lactobacillales</taxon>
        <taxon>Carnobacteriaceae</taxon>
        <taxon>Granulicatella</taxon>
    </lineage>
</organism>
<sequence>MKQQNQSTNSNIVSINQKRKQKTSSPVWKSHSLVTKLIVIALIAISGVMIVGIGNQLQQANQLDQKIEKAKAEKEFAEKQKESLTQQVELLQSDEYIAKLARSEYYLSKNGEIIFSTPNDTAENKAQQVKEEVEQGETVVKVTTQNR</sequence>
<keyword evidence="2" id="KW-0472">Membrane</keyword>
<evidence type="ECO:0000256" key="2">
    <source>
        <dbReference type="SAM" id="Phobius"/>
    </source>
</evidence>
<evidence type="ECO:0000256" key="1">
    <source>
        <dbReference type="SAM" id="Coils"/>
    </source>
</evidence>
<comment type="caution">
    <text evidence="3">The sequence shown here is derived from an EMBL/GenBank/DDBJ whole genome shotgun (WGS) entry which is preliminary data.</text>
</comment>
<accession>C8NI75</accession>
<feature type="coiled-coil region" evidence="1">
    <location>
        <begin position="53"/>
        <end position="94"/>
    </location>
</feature>
<dbReference type="AlphaFoldDB" id="C8NI75"/>
<evidence type="ECO:0000313" key="3">
    <source>
        <dbReference type="EMBL" id="EEW36631.1"/>
    </source>
</evidence>
<dbReference type="GeneID" id="78412612"/>
<keyword evidence="2" id="KW-1133">Transmembrane helix</keyword>
<dbReference type="Proteomes" id="UP000005926">
    <property type="component" value="Unassembled WGS sequence"/>
</dbReference>
<feature type="transmembrane region" description="Helical" evidence="2">
    <location>
        <begin position="33"/>
        <end position="53"/>
    </location>
</feature>
<protein>
    <submittedName>
        <fullName evidence="3">Putative cell division protein FtsL</fullName>
    </submittedName>
</protein>
<reference evidence="3 4" key="1">
    <citation type="submission" date="2009-08" db="EMBL/GenBank/DDBJ databases">
        <authorList>
            <person name="Muzny D."/>
            <person name="Qin X."/>
            <person name="Deng J."/>
            <person name="Jiang H."/>
            <person name="Liu Y."/>
            <person name="Qu J."/>
            <person name="Song X.-Z."/>
            <person name="Zhang L."/>
            <person name="Thornton R."/>
            <person name="Coyle M."/>
            <person name="Francisco L."/>
            <person name="Jackson L."/>
            <person name="Javaid M."/>
            <person name="Korchina V."/>
            <person name="Kovar C."/>
            <person name="Mata R."/>
            <person name="Mathew T."/>
            <person name="Ngo R."/>
            <person name="Nguyen L."/>
            <person name="Nguyen N."/>
            <person name="Okwuonu G."/>
            <person name="Ongeri F."/>
            <person name="Pham C."/>
            <person name="Simmons D."/>
            <person name="Wilczek-Boney K."/>
            <person name="Hale W."/>
            <person name="Jakkamsetti A."/>
            <person name="Pham P."/>
            <person name="Ruth R."/>
            <person name="San Lucas F."/>
            <person name="Warren J."/>
            <person name="Zhang J."/>
            <person name="Zhao Z."/>
            <person name="Zhou C."/>
            <person name="Zhu D."/>
            <person name="Lee S."/>
            <person name="Bess C."/>
            <person name="Blankenburg K."/>
            <person name="Forbes L."/>
            <person name="Fu Q."/>
            <person name="Gubbala S."/>
            <person name="Hirani K."/>
            <person name="Jayaseelan J.C."/>
            <person name="Lara F."/>
            <person name="Munidasa M."/>
            <person name="Palculict T."/>
            <person name="Patil S."/>
            <person name="Pu L.-L."/>
            <person name="Saada N."/>
            <person name="Tang L."/>
            <person name="Weissenberger G."/>
            <person name="Zhu Y."/>
            <person name="Hemphill L."/>
            <person name="Shang Y."/>
            <person name="Youmans B."/>
            <person name="Ayvaz T."/>
            <person name="Ross M."/>
            <person name="Santibanez J."/>
            <person name="Aqrawi P."/>
            <person name="Gross S."/>
            <person name="Joshi V."/>
            <person name="Fowler G."/>
            <person name="Nazareth L."/>
            <person name="Reid J."/>
            <person name="Worley K."/>
            <person name="Petrosino J."/>
            <person name="Highlander S."/>
            <person name="Gibbs R."/>
        </authorList>
    </citation>
    <scope>NUCLEOTIDE SEQUENCE [LARGE SCALE GENOMIC DNA]</scope>
    <source>
        <strain evidence="3 4">ATCC 49175</strain>
    </source>
</reference>
<dbReference type="PANTHER" id="PTHR40027">
    <property type="entry name" value="CELL DIVISION PROTEIN DIVIC"/>
    <property type="match status" value="1"/>
</dbReference>
<dbReference type="HOGENOM" id="CLU_134863_2_1_9"/>
<dbReference type="eggNOG" id="COG2919">
    <property type="taxonomic scope" value="Bacteria"/>
</dbReference>
<dbReference type="STRING" id="638301.HMPREF0444_1620"/>
<proteinExistence type="predicted"/>
<dbReference type="GO" id="GO:0051301">
    <property type="term" value="P:cell division"/>
    <property type="evidence" value="ECO:0007669"/>
    <property type="project" value="UniProtKB-KW"/>
</dbReference>
<dbReference type="PANTHER" id="PTHR40027:SF1">
    <property type="entry name" value="CELL DIVISION PROTEIN DIVIC"/>
    <property type="match status" value="1"/>
</dbReference>
<dbReference type="InterPro" id="IPR039076">
    <property type="entry name" value="DivIC"/>
</dbReference>
<keyword evidence="4" id="KW-1185">Reference proteome</keyword>
<keyword evidence="2" id="KW-0812">Transmembrane</keyword>
<dbReference type="EMBL" id="ACKZ01000026">
    <property type="protein sequence ID" value="EEW36631.1"/>
    <property type="molecule type" value="Genomic_DNA"/>
</dbReference>
<dbReference type="Pfam" id="PF04977">
    <property type="entry name" value="DivIC"/>
    <property type="match status" value="1"/>
</dbReference>